<keyword evidence="2" id="KW-0433">Leucine-rich repeat</keyword>
<evidence type="ECO:0000256" key="1">
    <source>
        <dbReference type="ARBA" id="ARBA00008894"/>
    </source>
</evidence>
<dbReference type="Pfam" id="PF18052">
    <property type="entry name" value="Rx_N"/>
    <property type="match status" value="1"/>
</dbReference>
<reference evidence="7" key="2">
    <citation type="submission" date="2018-05" db="EMBL/GenBank/DDBJ databases">
        <title>OpunRS2 (Oryza punctata Reference Sequence Version 2).</title>
        <authorList>
            <person name="Zhang J."/>
            <person name="Kudrna D."/>
            <person name="Lee S."/>
            <person name="Talag J."/>
            <person name="Welchert J."/>
            <person name="Wing R.A."/>
        </authorList>
    </citation>
    <scope>NUCLEOTIDE SEQUENCE [LARGE SCALE GENOMIC DNA]</scope>
</reference>
<keyword evidence="8" id="KW-1185">Reference proteome</keyword>
<reference evidence="7" key="1">
    <citation type="submission" date="2015-04" db="UniProtKB">
        <authorList>
            <consortium name="EnsemblPlants"/>
        </authorList>
    </citation>
    <scope>IDENTIFICATION</scope>
</reference>
<dbReference type="STRING" id="4537.A0A0E0M6P0"/>
<evidence type="ECO:0000256" key="4">
    <source>
        <dbReference type="ARBA" id="ARBA00022741"/>
    </source>
</evidence>
<organism evidence="7">
    <name type="scientific">Oryza punctata</name>
    <name type="common">Red rice</name>
    <dbReference type="NCBI Taxonomy" id="4537"/>
    <lineage>
        <taxon>Eukaryota</taxon>
        <taxon>Viridiplantae</taxon>
        <taxon>Streptophyta</taxon>
        <taxon>Embryophyta</taxon>
        <taxon>Tracheophyta</taxon>
        <taxon>Spermatophyta</taxon>
        <taxon>Magnoliopsida</taxon>
        <taxon>Liliopsida</taxon>
        <taxon>Poales</taxon>
        <taxon>Poaceae</taxon>
        <taxon>BOP clade</taxon>
        <taxon>Oryzoideae</taxon>
        <taxon>Oryzeae</taxon>
        <taxon>Oryzinae</taxon>
        <taxon>Oryza</taxon>
    </lineage>
</organism>
<comment type="similarity">
    <text evidence="1">Belongs to the disease resistance NB-LRR family.</text>
</comment>
<dbReference type="HOGENOM" id="CLU_000837_29_2_1"/>
<dbReference type="GO" id="GO:0000166">
    <property type="term" value="F:nucleotide binding"/>
    <property type="evidence" value="ECO:0007669"/>
    <property type="project" value="UniProtKB-KW"/>
</dbReference>
<dbReference type="Gene3D" id="1.20.5.4130">
    <property type="match status" value="1"/>
</dbReference>
<dbReference type="PANTHER" id="PTHR19338:SF73">
    <property type="entry name" value="DISEASE RESISTANCE PROTEIN RGA2-LIKE"/>
    <property type="match status" value="1"/>
</dbReference>
<dbReference type="GO" id="GO:0006952">
    <property type="term" value="P:defense response"/>
    <property type="evidence" value="ECO:0007669"/>
    <property type="project" value="UniProtKB-KW"/>
</dbReference>
<name>A0A0E0M6P0_ORYPU</name>
<dbReference type="InterPro" id="IPR041118">
    <property type="entry name" value="Rx_N"/>
</dbReference>
<dbReference type="eggNOG" id="KOG4658">
    <property type="taxonomic scope" value="Eukaryota"/>
</dbReference>
<feature type="domain" description="Disease resistance N-terminal" evidence="6">
    <location>
        <begin position="5"/>
        <end position="93"/>
    </location>
</feature>
<evidence type="ECO:0000256" key="3">
    <source>
        <dbReference type="ARBA" id="ARBA00022737"/>
    </source>
</evidence>
<evidence type="ECO:0000259" key="6">
    <source>
        <dbReference type="Pfam" id="PF18052"/>
    </source>
</evidence>
<keyword evidence="4" id="KW-0547">Nucleotide-binding</keyword>
<dbReference type="EnsemblPlants" id="OPUNC10G05700.1">
    <property type="protein sequence ID" value="OPUNC10G05700.1"/>
    <property type="gene ID" value="OPUNC10G05700"/>
</dbReference>
<evidence type="ECO:0000256" key="5">
    <source>
        <dbReference type="ARBA" id="ARBA00022821"/>
    </source>
</evidence>
<proteinExistence type="inferred from homology"/>
<keyword evidence="5" id="KW-0611">Plant defense</keyword>
<dbReference type="PANTHER" id="PTHR19338">
    <property type="entry name" value="TRANSLOCASE OF INNER MITOCHONDRIAL MEMBRANE 13 HOMOLOG"/>
    <property type="match status" value="1"/>
</dbReference>
<evidence type="ECO:0000256" key="2">
    <source>
        <dbReference type="ARBA" id="ARBA00022614"/>
    </source>
</evidence>
<keyword evidence="3" id="KW-0677">Repeat</keyword>
<dbReference type="Proteomes" id="UP000026962">
    <property type="component" value="Chromosome 10"/>
</dbReference>
<dbReference type="Gramene" id="OPUNC10G05700.1">
    <property type="protein sequence ID" value="OPUNC10G05700.1"/>
    <property type="gene ID" value="OPUNC10G05700"/>
</dbReference>
<dbReference type="CDD" id="cd14798">
    <property type="entry name" value="RX-CC_like"/>
    <property type="match status" value="1"/>
</dbReference>
<dbReference type="AlphaFoldDB" id="A0A0E0M6P0"/>
<sequence>MAEAIVGPLLSKLQEVALREGKALAEVGGEIDRLRDKLMWLHAFVYETDLRSRHDGNKLLRVLACQMREVAFEAEDAIDHFSLEADLSRLYWRRAVIKFFAKFHKQISVRYILSRKIKAMNARLEHIVENSGTYAMEHGSTADGKSWRSCQTIPPIRQDW</sequence>
<accession>A0A0E0M6P0</accession>
<protein>
    <recommendedName>
        <fullName evidence="6">Disease resistance N-terminal domain-containing protein</fullName>
    </recommendedName>
</protein>
<dbReference type="OMA" id="ITWRASH"/>
<evidence type="ECO:0000313" key="8">
    <source>
        <dbReference type="Proteomes" id="UP000026962"/>
    </source>
</evidence>
<dbReference type="InterPro" id="IPR038005">
    <property type="entry name" value="RX-like_CC"/>
</dbReference>
<evidence type="ECO:0000313" key="7">
    <source>
        <dbReference type="EnsemblPlants" id="OPUNC10G05700.1"/>
    </source>
</evidence>